<dbReference type="Proteomes" id="UP000595437">
    <property type="component" value="Chromosome 12"/>
</dbReference>
<evidence type="ECO:0000313" key="1">
    <source>
        <dbReference type="EMBL" id="QQP37482.1"/>
    </source>
</evidence>
<organism evidence="1 2">
    <name type="scientific">Caligus rogercresseyi</name>
    <name type="common">Sea louse</name>
    <dbReference type="NCBI Taxonomy" id="217165"/>
    <lineage>
        <taxon>Eukaryota</taxon>
        <taxon>Metazoa</taxon>
        <taxon>Ecdysozoa</taxon>
        <taxon>Arthropoda</taxon>
        <taxon>Crustacea</taxon>
        <taxon>Multicrustacea</taxon>
        <taxon>Hexanauplia</taxon>
        <taxon>Copepoda</taxon>
        <taxon>Siphonostomatoida</taxon>
        <taxon>Caligidae</taxon>
        <taxon>Caligus</taxon>
    </lineage>
</organism>
<gene>
    <name evidence="1" type="ORF">FKW44_017762</name>
</gene>
<sequence length="81" mass="9406">MHYWVQNRCFKKVGRLPASSAFKFEGNIPAAAARYGSLDLRIPSTKDDSWTYGAQEIRYFPSRSPLYKDIIKKLFKKIQGF</sequence>
<name>A0A7T8JW58_CALRO</name>
<evidence type="ECO:0000313" key="2">
    <source>
        <dbReference type="Proteomes" id="UP000595437"/>
    </source>
</evidence>
<accession>A0A7T8JW58</accession>
<protein>
    <submittedName>
        <fullName evidence="1">Uncharacterized protein</fullName>
    </submittedName>
</protein>
<proteinExistence type="predicted"/>
<dbReference type="EMBL" id="CP045901">
    <property type="protein sequence ID" value="QQP37482.1"/>
    <property type="molecule type" value="Genomic_DNA"/>
</dbReference>
<keyword evidence="2" id="KW-1185">Reference proteome</keyword>
<dbReference type="AlphaFoldDB" id="A0A7T8JW58"/>
<reference evidence="2" key="1">
    <citation type="submission" date="2021-01" db="EMBL/GenBank/DDBJ databases">
        <title>Caligus Genome Assembly.</title>
        <authorList>
            <person name="Gallardo-Escarate C."/>
        </authorList>
    </citation>
    <scope>NUCLEOTIDE SEQUENCE [LARGE SCALE GENOMIC DNA]</scope>
</reference>